<evidence type="ECO:0000256" key="1">
    <source>
        <dbReference type="SAM" id="MobiDB-lite"/>
    </source>
</evidence>
<dbReference type="KEGG" id="ccac:CcaHIS019_0109490"/>
<protein>
    <submittedName>
        <fullName evidence="2">Uncharacterized protein</fullName>
    </submittedName>
</protein>
<name>A0AA48ICA7_9TREE</name>
<evidence type="ECO:0000313" key="3">
    <source>
        <dbReference type="Proteomes" id="UP001233271"/>
    </source>
</evidence>
<keyword evidence="3" id="KW-1185">Reference proteome</keyword>
<dbReference type="EMBL" id="AP028212">
    <property type="protein sequence ID" value="BEI88231.1"/>
    <property type="molecule type" value="Genomic_DNA"/>
</dbReference>
<accession>A0AA48ICA7</accession>
<gene>
    <name evidence="2" type="ORF">CcaverHIS019_0109490</name>
</gene>
<dbReference type="RefSeq" id="XP_060453497.1">
    <property type="nucleotide sequence ID" value="XM_060604263.1"/>
</dbReference>
<feature type="region of interest" description="Disordered" evidence="1">
    <location>
        <begin position="74"/>
        <end position="98"/>
    </location>
</feature>
<dbReference type="Proteomes" id="UP001233271">
    <property type="component" value="Chromosome 1"/>
</dbReference>
<feature type="compositionally biased region" description="Pro residues" evidence="1">
    <location>
        <begin position="1"/>
        <end position="12"/>
    </location>
</feature>
<organism evidence="2 3">
    <name type="scientific">Cutaneotrichosporon cavernicola</name>
    <dbReference type="NCBI Taxonomy" id="279322"/>
    <lineage>
        <taxon>Eukaryota</taxon>
        <taxon>Fungi</taxon>
        <taxon>Dikarya</taxon>
        <taxon>Basidiomycota</taxon>
        <taxon>Agaricomycotina</taxon>
        <taxon>Tremellomycetes</taxon>
        <taxon>Trichosporonales</taxon>
        <taxon>Trichosporonaceae</taxon>
        <taxon>Cutaneotrichosporon</taxon>
    </lineage>
</organism>
<proteinExistence type="predicted"/>
<evidence type="ECO:0000313" key="2">
    <source>
        <dbReference type="EMBL" id="BEI88231.1"/>
    </source>
</evidence>
<reference evidence="2" key="1">
    <citation type="journal article" date="2023" name="BMC Genomics">
        <title>Chromosome-level genome assemblies of Cutaneotrichosporon spp. (Trichosporonales, Basidiomycota) reveal imbalanced evolution between nucleotide sequences and chromosome synteny.</title>
        <authorList>
            <person name="Kobayashi Y."/>
            <person name="Kayamori A."/>
            <person name="Aoki K."/>
            <person name="Shiwa Y."/>
            <person name="Matsutani M."/>
            <person name="Fujita N."/>
            <person name="Sugita T."/>
            <person name="Iwasaki W."/>
            <person name="Tanaka N."/>
            <person name="Takashima M."/>
        </authorList>
    </citation>
    <scope>NUCLEOTIDE SEQUENCE</scope>
    <source>
        <strain evidence="2">HIS019</strain>
    </source>
</reference>
<dbReference type="AlphaFoldDB" id="A0AA48ICA7"/>
<feature type="compositionally biased region" description="Low complexity" evidence="1">
    <location>
        <begin position="29"/>
        <end position="45"/>
    </location>
</feature>
<feature type="region of interest" description="Disordered" evidence="1">
    <location>
        <begin position="1"/>
        <end position="50"/>
    </location>
</feature>
<sequence>MNSFPNPMPPQFHPGQMPFAGAPGVASHPQGMPGVPGVPGLPQGMASGMPMSIDPVQQQQLFLAQQQQLAAAQARAQASAGKKKQGKKGPQAPALPRQMAPPGADHFAKNAMAAESIEPWADALDELDPRELAMSRFRARNEVMAEIFGPERVQTIPTKEADAWAGFWPPGESLETKVHALETANAELEAKFDSEIEAFRKRLEEADGGDEAAATAVASDAS</sequence>
<dbReference type="GeneID" id="85492102"/>